<proteinExistence type="predicted"/>
<feature type="domain" description="Tudor" evidence="8">
    <location>
        <begin position="301"/>
        <end position="360"/>
    </location>
</feature>
<dbReference type="PROSITE" id="PS50103">
    <property type="entry name" value="ZF_C3H1"/>
    <property type="match status" value="1"/>
</dbReference>
<dbReference type="InterPro" id="IPR036855">
    <property type="entry name" value="Znf_CCCH_sf"/>
</dbReference>
<dbReference type="Proteomes" id="UP001642483">
    <property type="component" value="Unassembled WGS sequence"/>
</dbReference>
<evidence type="ECO:0000256" key="4">
    <source>
        <dbReference type="PROSITE-ProRule" id="PRU00723"/>
    </source>
</evidence>
<feature type="domain" description="Tudor" evidence="8">
    <location>
        <begin position="705"/>
        <end position="763"/>
    </location>
</feature>
<dbReference type="InterPro" id="IPR050621">
    <property type="entry name" value="Tudor_domain_containing"/>
</dbReference>
<dbReference type="InterPro" id="IPR000571">
    <property type="entry name" value="Znf_CCCH"/>
</dbReference>
<dbReference type="EMBL" id="CAWYQH010000174">
    <property type="protein sequence ID" value="CAK8698243.1"/>
    <property type="molecule type" value="Genomic_DNA"/>
</dbReference>
<dbReference type="PANTHER" id="PTHR22948:SF29">
    <property type="entry name" value="FI02030P-RELATED"/>
    <property type="match status" value="1"/>
</dbReference>
<accession>A0ABP0H2M7</accession>
<evidence type="ECO:0000256" key="5">
    <source>
        <dbReference type="SAM" id="Coils"/>
    </source>
</evidence>
<dbReference type="PANTHER" id="PTHR22948">
    <property type="entry name" value="TUDOR DOMAIN CONTAINING PROTEIN"/>
    <property type="match status" value="1"/>
</dbReference>
<dbReference type="SMART" id="SM00333">
    <property type="entry name" value="TUDOR"/>
    <property type="match status" value="2"/>
</dbReference>
<reference evidence="9 10" key="1">
    <citation type="submission" date="2024-02" db="EMBL/GenBank/DDBJ databases">
        <authorList>
            <person name="Daric V."/>
            <person name="Darras S."/>
        </authorList>
    </citation>
    <scope>NUCLEOTIDE SEQUENCE [LARGE SCALE GENOMIC DNA]</scope>
</reference>
<dbReference type="SUPFAM" id="SSF63748">
    <property type="entry name" value="Tudor/PWWP/MBT"/>
    <property type="match status" value="2"/>
</dbReference>
<dbReference type="Pfam" id="PF00567">
    <property type="entry name" value="TUDOR"/>
    <property type="match status" value="2"/>
</dbReference>
<evidence type="ECO:0000259" key="8">
    <source>
        <dbReference type="PROSITE" id="PS50304"/>
    </source>
</evidence>
<dbReference type="InterPro" id="IPR002999">
    <property type="entry name" value="Tudor"/>
</dbReference>
<evidence type="ECO:0000256" key="6">
    <source>
        <dbReference type="SAM" id="MobiDB-lite"/>
    </source>
</evidence>
<dbReference type="InterPro" id="IPR035437">
    <property type="entry name" value="SNase_OB-fold_sf"/>
</dbReference>
<comment type="caution">
    <text evidence="9">The sequence shown here is derived from an EMBL/GenBank/DDBJ whole genome shotgun (WGS) entry which is preliminary data.</text>
</comment>
<evidence type="ECO:0000256" key="3">
    <source>
        <dbReference type="ARBA" id="ARBA00022833"/>
    </source>
</evidence>
<feature type="region of interest" description="Disordered" evidence="6">
    <location>
        <begin position="183"/>
        <end position="208"/>
    </location>
</feature>
<evidence type="ECO:0000256" key="2">
    <source>
        <dbReference type="ARBA" id="ARBA00022771"/>
    </source>
</evidence>
<feature type="domain" description="C3H1-type" evidence="7">
    <location>
        <begin position="593"/>
        <end position="620"/>
    </location>
</feature>
<feature type="coiled-coil region" evidence="5">
    <location>
        <begin position="40"/>
        <end position="67"/>
    </location>
</feature>
<keyword evidence="2 4" id="KW-0863">Zinc-finger</keyword>
<name>A0ABP0H2M7_CLALP</name>
<sequence length="821" mass="93539">MFERSQFIAKRETTGMSSKHFSEKSRSKAQVAQYRRRWLKSELDAVKNRYEETLRSFERKIDAISSKAIKDAEKLLNEKDDDHFLKSLFIVEQAIYECTDGLIEMQFSSSSPDSDISEDYDYVTEIENETILQVNKVSSNFEDFSCKSFEIPANYGTSYSKSSFTARQSPSEQLLEVQEALSSLDTDDEKYSKKSDKPEDICSKSGKCHPDNASKNITKLKEMGNLQVELSQDPIHEDLDLVLLNNISYEEQVSVVVTDVTSPSLFSLQIEKNKHQLTHIQQEINYFYSQSWAEQLQIKELPNVGTICVALFVIDHCWYRARVTDVLQMDKIKVMYIDYGNTSEVRLRDLRRISPEMAEVPQLSIQCSLFGVEPPASLSSADNPTKWPLPAIKWFDAYVFGNQFIATFLPNKCNPSNYTVHLFRESDDNDENGSLLSVADRMVCAGFAYVNGKPAASFEEAASVTTNAGMDNVSTMKEQKQYQENVMSSSSNNCSRFTKAIPAGMERTHFQYNPRSNCNLVQEPNSPANVQQRLTCLEPTEQENSIDCETFEALNERESLHTWNPMTEDFKSHRNNYSTDISNACVAIEHYNPNGRKVCKFFSRGNCWKGKNCRWPHIWSESDVLHECKVLSSHTLEDIFLLPDEVIVVKIVKFHSNSGFYAQILGKSDPHTQETNWLTSQFQRLTCDMKAYYSKNRQRFSLEHLPSCGEMCAVVHSLNFCRATVTQISNNNGRVKVYLVDYGISQWVDVKYLLPFCQAFMHLPRQAFPCTYDALSSDVKPVRSHAYSSTVGHACSAVDSPVPLTIVKEVLDLPTCLNFTS</sequence>
<evidence type="ECO:0000313" key="10">
    <source>
        <dbReference type="Proteomes" id="UP001642483"/>
    </source>
</evidence>
<keyword evidence="3 4" id="KW-0862">Zinc</keyword>
<gene>
    <name evidence="9" type="ORF">CVLEPA_LOCUS31702</name>
</gene>
<feature type="compositionally biased region" description="Basic and acidic residues" evidence="6">
    <location>
        <begin position="189"/>
        <end position="208"/>
    </location>
</feature>
<feature type="zinc finger region" description="C3H1-type" evidence="4">
    <location>
        <begin position="593"/>
        <end position="620"/>
    </location>
</feature>
<evidence type="ECO:0000313" key="9">
    <source>
        <dbReference type="EMBL" id="CAK8698243.1"/>
    </source>
</evidence>
<dbReference type="Gene3D" id="2.40.50.90">
    <property type="match status" value="1"/>
</dbReference>
<dbReference type="Gene3D" id="2.30.30.140">
    <property type="match status" value="2"/>
</dbReference>
<evidence type="ECO:0000256" key="1">
    <source>
        <dbReference type="ARBA" id="ARBA00022723"/>
    </source>
</evidence>
<organism evidence="9 10">
    <name type="scientific">Clavelina lepadiformis</name>
    <name type="common">Light-bulb sea squirt</name>
    <name type="synonym">Ascidia lepadiformis</name>
    <dbReference type="NCBI Taxonomy" id="159417"/>
    <lineage>
        <taxon>Eukaryota</taxon>
        <taxon>Metazoa</taxon>
        <taxon>Chordata</taxon>
        <taxon>Tunicata</taxon>
        <taxon>Ascidiacea</taxon>
        <taxon>Aplousobranchia</taxon>
        <taxon>Clavelinidae</taxon>
        <taxon>Clavelina</taxon>
    </lineage>
</organism>
<dbReference type="PROSITE" id="PS50304">
    <property type="entry name" value="TUDOR"/>
    <property type="match status" value="2"/>
</dbReference>
<protein>
    <submittedName>
        <fullName evidence="9">Uncharacterized protein</fullName>
    </submittedName>
</protein>
<dbReference type="SUPFAM" id="SSF90229">
    <property type="entry name" value="CCCH zinc finger"/>
    <property type="match status" value="1"/>
</dbReference>
<keyword evidence="10" id="KW-1185">Reference proteome</keyword>
<keyword evidence="1 4" id="KW-0479">Metal-binding</keyword>
<evidence type="ECO:0000259" key="7">
    <source>
        <dbReference type="PROSITE" id="PS50103"/>
    </source>
</evidence>
<keyword evidence="5" id="KW-0175">Coiled coil</keyword>